<gene>
    <name evidence="2" type="ORF">AVDCRST_MAG20-2183</name>
</gene>
<reference evidence="2" key="1">
    <citation type="submission" date="2020-02" db="EMBL/GenBank/DDBJ databases">
        <authorList>
            <person name="Meier V. D."/>
        </authorList>
    </citation>
    <scope>NUCLEOTIDE SEQUENCE</scope>
    <source>
        <strain evidence="2">AVDCRST_MAG20</strain>
    </source>
</reference>
<accession>A0A6J4IE46</accession>
<feature type="region of interest" description="Disordered" evidence="1">
    <location>
        <begin position="1"/>
        <end position="122"/>
    </location>
</feature>
<feature type="compositionally biased region" description="Low complexity" evidence="1">
    <location>
        <begin position="90"/>
        <end position="100"/>
    </location>
</feature>
<feature type="non-terminal residue" evidence="2">
    <location>
        <position position="1"/>
    </location>
</feature>
<feature type="compositionally biased region" description="Basic residues" evidence="1">
    <location>
        <begin position="55"/>
        <end position="64"/>
    </location>
</feature>
<sequence>ACGDDGLVDATASRTRCCDPHRARGRHDRAAGGGGSRHRHDRPPRRRAADGARPRTGRPRRRPRGVPVRGRAAVRTDRASGPGAPRSGRAALGAPATALLPPHPQPGAALPRTGDDGFVAAL</sequence>
<name>A0A6J4IE46_9ACTN</name>
<evidence type="ECO:0000256" key="1">
    <source>
        <dbReference type="SAM" id="MobiDB-lite"/>
    </source>
</evidence>
<dbReference type="EMBL" id="CADCSY010000092">
    <property type="protein sequence ID" value="CAA9247671.1"/>
    <property type="molecule type" value="Genomic_DNA"/>
</dbReference>
<feature type="non-terminal residue" evidence="2">
    <location>
        <position position="122"/>
    </location>
</feature>
<evidence type="ECO:0000313" key="2">
    <source>
        <dbReference type="EMBL" id="CAA9247671.1"/>
    </source>
</evidence>
<proteinExistence type="predicted"/>
<feature type="compositionally biased region" description="Basic residues" evidence="1">
    <location>
        <begin position="36"/>
        <end position="46"/>
    </location>
</feature>
<dbReference type="AlphaFoldDB" id="A0A6J4IE46"/>
<protein>
    <submittedName>
        <fullName evidence="2">Uncharacterized protein</fullName>
    </submittedName>
</protein>
<organism evidence="2">
    <name type="scientific">uncultured Acidimicrobiales bacterium</name>
    <dbReference type="NCBI Taxonomy" id="310071"/>
    <lineage>
        <taxon>Bacteria</taxon>
        <taxon>Bacillati</taxon>
        <taxon>Actinomycetota</taxon>
        <taxon>Acidimicrobiia</taxon>
        <taxon>Acidimicrobiales</taxon>
        <taxon>environmental samples</taxon>
    </lineage>
</organism>